<feature type="non-terminal residue" evidence="1">
    <location>
        <position position="89"/>
    </location>
</feature>
<reference evidence="1" key="1">
    <citation type="submission" date="2015-12" db="EMBL/GenBank/DDBJ databases">
        <title>Gene expression during late stages of embryo sac development: a critical building block for successful pollen-pistil interactions.</title>
        <authorList>
            <person name="Liu Y."/>
            <person name="Joly V."/>
            <person name="Sabar M."/>
            <person name="Matton D.P."/>
        </authorList>
    </citation>
    <scope>NUCLEOTIDE SEQUENCE</scope>
</reference>
<proteinExistence type="predicted"/>
<organism evidence="1">
    <name type="scientific">Solanum chacoense</name>
    <name type="common">Chaco potato</name>
    <dbReference type="NCBI Taxonomy" id="4108"/>
    <lineage>
        <taxon>Eukaryota</taxon>
        <taxon>Viridiplantae</taxon>
        <taxon>Streptophyta</taxon>
        <taxon>Embryophyta</taxon>
        <taxon>Tracheophyta</taxon>
        <taxon>Spermatophyta</taxon>
        <taxon>Magnoliopsida</taxon>
        <taxon>eudicotyledons</taxon>
        <taxon>Gunneridae</taxon>
        <taxon>Pentapetalae</taxon>
        <taxon>asterids</taxon>
        <taxon>lamiids</taxon>
        <taxon>Solanales</taxon>
        <taxon>Solanaceae</taxon>
        <taxon>Solanoideae</taxon>
        <taxon>Solaneae</taxon>
        <taxon>Solanum</taxon>
    </lineage>
</organism>
<name>A0A0V0GMV3_SOLCH</name>
<accession>A0A0V0GMV3</accession>
<sequence length="89" mass="10245">MRTTDTWVCFSNLTTSLFIRRETFILHRAGWVVILHILTQPIWHIDPIKLWVDWDMISLKLTQPTHLPPLIFSGTIYGSGSQEALAQGI</sequence>
<dbReference type="AlphaFoldDB" id="A0A0V0GMV3"/>
<protein>
    <submittedName>
        <fullName evidence="1">Putative ovule protein</fullName>
    </submittedName>
</protein>
<dbReference type="EMBL" id="GEDG01034737">
    <property type="protein sequence ID" value="JAP09583.1"/>
    <property type="molecule type" value="Transcribed_RNA"/>
</dbReference>
<evidence type="ECO:0000313" key="1">
    <source>
        <dbReference type="EMBL" id="JAP09583.1"/>
    </source>
</evidence>